<reference evidence="2" key="1">
    <citation type="submission" date="2017-02" db="EMBL/GenBank/DDBJ databases">
        <authorList>
            <person name="Varghese N."/>
            <person name="Submissions S."/>
        </authorList>
    </citation>
    <scope>NUCLEOTIDE SEQUENCE [LARGE SCALE GENOMIC DNA]</scope>
    <source>
        <strain evidence="2">DSM 24091</strain>
    </source>
</reference>
<dbReference type="STRING" id="1513896.SAMN05660841_02476"/>
<keyword evidence="2" id="KW-1185">Reference proteome</keyword>
<gene>
    <name evidence="1" type="ORF">SAMN05660841_02476</name>
</gene>
<dbReference type="SUPFAM" id="SSF56935">
    <property type="entry name" value="Porins"/>
    <property type="match status" value="1"/>
</dbReference>
<dbReference type="RefSeq" id="WP_079643382.1">
    <property type="nucleotide sequence ID" value="NZ_FUZF01000010.1"/>
</dbReference>
<dbReference type="AlphaFoldDB" id="A0A1T5EBI8"/>
<organism evidence="1 2">
    <name type="scientific">Sphingobacterium nematocida</name>
    <dbReference type="NCBI Taxonomy" id="1513896"/>
    <lineage>
        <taxon>Bacteria</taxon>
        <taxon>Pseudomonadati</taxon>
        <taxon>Bacteroidota</taxon>
        <taxon>Sphingobacteriia</taxon>
        <taxon>Sphingobacteriales</taxon>
        <taxon>Sphingobacteriaceae</taxon>
        <taxon>Sphingobacterium</taxon>
    </lineage>
</organism>
<evidence type="ECO:0000313" key="1">
    <source>
        <dbReference type="EMBL" id="SKB81055.1"/>
    </source>
</evidence>
<accession>A0A1T5EBI8</accession>
<proteinExistence type="predicted"/>
<evidence type="ECO:0008006" key="3">
    <source>
        <dbReference type="Google" id="ProtNLM"/>
    </source>
</evidence>
<name>A0A1T5EBI8_9SPHI</name>
<sequence length="442" mass="48484">MHKLSNVLSAQKALKLVIATGLILVNIQVYAQTTTSHSPYSKFGLGQMREDLLPQTRSMGGISTAVRYQSGLPILNIANPASYSAFSRTIFEAGLYGNSTELAKGNAKDNTSDFAFSHLAIGVPLSQKFGGLAFGLMPYSDVGYNATAVKSNANLVSLETSSGEGGINKAFFGYGVSPVKGLSVGANIGFLFGELNDISSVSFPTDPSMYNARYRETRLIRGATVDYGIQYSKAISRKLNLTVGYSGSLNNTVKSKTTLLATRTEPSSDPDFQNIALDTVSFQEGLARKINLPMKHNIGFTLSKGYNWMVGADFKYADWSDFQTRVGEPSLGKNYGFAVGGQIKPDPTSVRYWNIVDYRLGFRYNQTQVKYNDRNINDMAVTVGIGLPLPETNFGMTFSRINISAEFGQQGSLSNNLVRERYINLNLGFTLNDTWFRRRSYD</sequence>
<dbReference type="OrthoDB" id="1491239at2"/>
<protein>
    <recommendedName>
        <fullName evidence="3">Long-chain fatty acid transport protein</fullName>
    </recommendedName>
</protein>
<dbReference type="EMBL" id="FUZF01000010">
    <property type="protein sequence ID" value="SKB81055.1"/>
    <property type="molecule type" value="Genomic_DNA"/>
</dbReference>
<dbReference type="Proteomes" id="UP000190150">
    <property type="component" value="Unassembled WGS sequence"/>
</dbReference>
<evidence type="ECO:0000313" key="2">
    <source>
        <dbReference type="Proteomes" id="UP000190150"/>
    </source>
</evidence>
<dbReference type="Gene3D" id="2.40.160.60">
    <property type="entry name" value="Outer membrane protein transport protein (OMPP1/FadL/TodX)"/>
    <property type="match status" value="1"/>
</dbReference>